<dbReference type="RefSeq" id="WP_227305057.1">
    <property type="nucleotide sequence ID" value="NZ_JAESVA010000001.1"/>
</dbReference>
<dbReference type="EMBL" id="JAESVA010000001">
    <property type="protein sequence ID" value="MCB8878863.1"/>
    <property type="molecule type" value="Genomic_DNA"/>
</dbReference>
<dbReference type="InterPro" id="IPR051557">
    <property type="entry name" value="NipSnap_domain"/>
</dbReference>
<accession>A0A963YXA7</accession>
<dbReference type="Pfam" id="PF07978">
    <property type="entry name" value="NIPSNAP"/>
    <property type="match status" value="1"/>
</dbReference>
<reference evidence="3 4" key="1">
    <citation type="journal article" date="2021" name="Microorganisms">
        <title>Acidisoma silvae sp. nov. and Acidisomacellulosilytica sp. nov., Two Acidophilic Bacteria Isolated from Decaying Wood, Hydrolyzing Cellulose and Producing Poly-3-hydroxybutyrate.</title>
        <authorList>
            <person name="Mieszkin S."/>
            <person name="Pouder E."/>
            <person name="Uroz S."/>
            <person name="Simon-Colin C."/>
            <person name="Alain K."/>
        </authorList>
    </citation>
    <scope>NUCLEOTIDE SEQUENCE [LARGE SCALE GENOMIC DNA]</scope>
    <source>
        <strain evidence="3 4">HW T5.17</strain>
    </source>
</reference>
<evidence type="ECO:0000256" key="1">
    <source>
        <dbReference type="ARBA" id="ARBA00005291"/>
    </source>
</evidence>
<dbReference type="InterPro" id="IPR011008">
    <property type="entry name" value="Dimeric_a/b-barrel"/>
</dbReference>
<organism evidence="3 4">
    <name type="scientific">Acidisoma cellulosilyticum</name>
    <dbReference type="NCBI Taxonomy" id="2802395"/>
    <lineage>
        <taxon>Bacteria</taxon>
        <taxon>Pseudomonadati</taxon>
        <taxon>Pseudomonadota</taxon>
        <taxon>Alphaproteobacteria</taxon>
        <taxon>Acetobacterales</taxon>
        <taxon>Acidocellaceae</taxon>
        <taxon>Acidisoma</taxon>
    </lineage>
</organism>
<dbReference type="AlphaFoldDB" id="A0A963YXA7"/>
<evidence type="ECO:0000313" key="4">
    <source>
        <dbReference type="Proteomes" id="UP000721844"/>
    </source>
</evidence>
<evidence type="ECO:0000259" key="2">
    <source>
        <dbReference type="Pfam" id="PF07978"/>
    </source>
</evidence>
<name>A0A963YXA7_9PROT</name>
<gene>
    <name evidence="3" type="ORF">ACELLULO517_01355</name>
</gene>
<comment type="similarity">
    <text evidence="1">Belongs to the NipSnap family.</text>
</comment>
<dbReference type="InterPro" id="IPR012577">
    <property type="entry name" value="NIPSNAP"/>
</dbReference>
<feature type="domain" description="NIPSNAP" evidence="2">
    <location>
        <begin position="5"/>
        <end position="103"/>
    </location>
</feature>
<dbReference type="SUPFAM" id="SSF54909">
    <property type="entry name" value="Dimeric alpha+beta barrel"/>
    <property type="match status" value="1"/>
</dbReference>
<proteinExistence type="inferred from homology"/>
<dbReference type="PANTHER" id="PTHR21017:SF17">
    <property type="entry name" value="PROTEIN NIPSNAP"/>
    <property type="match status" value="1"/>
</dbReference>
<dbReference type="Gene3D" id="3.30.70.100">
    <property type="match status" value="1"/>
</dbReference>
<evidence type="ECO:0000313" key="3">
    <source>
        <dbReference type="EMBL" id="MCB8878863.1"/>
    </source>
</evidence>
<keyword evidence="4" id="KW-1185">Reference proteome</keyword>
<sequence length="109" mass="12352">MLIDHRTYTTRPGRLQQQLKLYAEHGFPVQRRLAGDPLAFLVTESGPLNSYVHLWMYRDAGHRAEVRAALQADPEWAAYMARSAEAGNLVAQENRLMVPATFFPLPSTK</sequence>
<dbReference type="PANTHER" id="PTHR21017">
    <property type="entry name" value="NIPSNAP-RELATED"/>
    <property type="match status" value="1"/>
</dbReference>
<dbReference type="Proteomes" id="UP000721844">
    <property type="component" value="Unassembled WGS sequence"/>
</dbReference>
<protein>
    <submittedName>
        <fullName evidence="3">NIPSNAP family protein</fullName>
    </submittedName>
</protein>
<comment type="caution">
    <text evidence="3">The sequence shown here is derived from an EMBL/GenBank/DDBJ whole genome shotgun (WGS) entry which is preliminary data.</text>
</comment>